<dbReference type="NCBIfam" id="TIGR01537">
    <property type="entry name" value="portal_HK97"/>
    <property type="match status" value="1"/>
</dbReference>
<evidence type="ECO:0000313" key="1">
    <source>
        <dbReference type="EMBL" id="APH17127.1"/>
    </source>
</evidence>
<proteinExistence type="predicted"/>
<dbReference type="AlphaFoldDB" id="A0A1J1D2G0"/>
<dbReference type="InterPro" id="IPR006427">
    <property type="entry name" value="Portal_HK97"/>
</dbReference>
<dbReference type="Pfam" id="PF04860">
    <property type="entry name" value="Phage_portal"/>
    <property type="match status" value="1"/>
</dbReference>
<reference evidence="1 2" key="1">
    <citation type="submission" date="2015-11" db="EMBL/GenBank/DDBJ databases">
        <authorList>
            <person name="Hill K.K."/>
            <person name="Shirey T.B."/>
            <person name="Raphael B."/>
            <person name="Daligault H.E."/>
            <person name="Davenport K.W."/>
            <person name="Bruce D.C."/>
            <person name="Foley B.T."/>
            <person name="Johnson S.L."/>
        </authorList>
    </citation>
    <scope>NUCLEOTIDE SEQUENCE [LARGE SCALE GENOMIC DNA]</scope>
    <source>
        <strain evidence="1 2">CDC_1632</strain>
    </source>
</reference>
<sequence length="397" mass="46155">MGIWNKIKSFIKAPFKTSIVRDYREGFSFFNTDLATNETIFSAVSLLSNSMGSLPLKLYRNYEVVKPDEHELARMIEYNSYSYMTPFTWVRCMETLKDINGNSYAIKEYDYMYQPIKMHVLNPSFVTPVIEKDTKELWYEIRDENGLNYVHNSHIIHFSHVSIDGRKGINPINVLRNTIDYDREIKEFSLNQMKNGLKANLVIKLPSKLSEEAMEEYTKMLGKFQKNGILFVDQGKEFQELKNSNFIDPKVFDVENITIARVARVYNIPLHKLLAEKQSYSSAEQADLEYIKDTILPLVRQYEQELNKKLLTETQRNEGYSFRFNLNGLARADMSTRGEFYFKGIRSAWFTPNEIRALEEMPPIKGGDQLFVSRDLVPIDKIDLILKGGEGNGDRTK</sequence>
<name>A0A1J1D2G0_CLOSG</name>
<dbReference type="InterPro" id="IPR006944">
    <property type="entry name" value="Phage/GTA_portal"/>
</dbReference>
<dbReference type="Proteomes" id="UP000182204">
    <property type="component" value="Chromosome"/>
</dbReference>
<protein>
    <submittedName>
        <fullName evidence="1">Phage portal protein, HK97 family</fullName>
    </submittedName>
</protein>
<gene>
    <name evidence="1" type="ORF">NPD5_276</name>
</gene>
<evidence type="ECO:0000313" key="2">
    <source>
        <dbReference type="Proteomes" id="UP000182204"/>
    </source>
</evidence>
<dbReference type="RefSeq" id="WP_072584283.1">
    <property type="nucleotide sequence ID" value="NZ_CP013242.1"/>
</dbReference>
<accession>A0A1J1D2G0</accession>
<organism evidence="1 2">
    <name type="scientific">Clostridium sporogenes</name>
    <dbReference type="NCBI Taxonomy" id="1509"/>
    <lineage>
        <taxon>Bacteria</taxon>
        <taxon>Bacillati</taxon>
        <taxon>Bacillota</taxon>
        <taxon>Clostridia</taxon>
        <taxon>Eubacteriales</taxon>
        <taxon>Clostridiaceae</taxon>
        <taxon>Clostridium</taxon>
    </lineage>
</organism>
<dbReference type="EMBL" id="CP013243">
    <property type="protein sequence ID" value="APH17127.1"/>
    <property type="molecule type" value="Genomic_DNA"/>
</dbReference>